<evidence type="ECO:0000259" key="1">
    <source>
        <dbReference type="PROSITE" id="PS51977"/>
    </source>
</evidence>
<dbReference type="Pfam" id="PF05406">
    <property type="entry name" value="WGR"/>
    <property type="match status" value="1"/>
</dbReference>
<dbReference type="Gene3D" id="2.20.140.10">
    <property type="entry name" value="WGR domain"/>
    <property type="match status" value="1"/>
</dbReference>
<dbReference type="EMBL" id="CP050292">
    <property type="protein sequence ID" value="QND75190.1"/>
    <property type="molecule type" value="Genomic_DNA"/>
</dbReference>
<organism evidence="2 3">
    <name type="scientific">Tardiphaga robiniae</name>
    <dbReference type="NCBI Taxonomy" id="943830"/>
    <lineage>
        <taxon>Bacteria</taxon>
        <taxon>Pseudomonadati</taxon>
        <taxon>Pseudomonadota</taxon>
        <taxon>Alphaproteobacteria</taxon>
        <taxon>Hyphomicrobiales</taxon>
        <taxon>Nitrobacteraceae</taxon>
        <taxon>Tardiphaga</taxon>
    </lineage>
</organism>
<dbReference type="CDD" id="cd07996">
    <property type="entry name" value="WGR_MMR_like"/>
    <property type="match status" value="1"/>
</dbReference>
<proteinExistence type="predicted"/>
<dbReference type="InterPro" id="IPR008893">
    <property type="entry name" value="WGR_domain"/>
</dbReference>
<evidence type="ECO:0000313" key="2">
    <source>
        <dbReference type="EMBL" id="QND75190.1"/>
    </source>
</evidence>
<feature type="domain" description="WGR" evidence="1">
    <location>
        <begin position="1"/>
        <end position="62"/>
    </location>
</feature>
<accession>A0A7G6U858</accession>
<dbReference type="InterPro" id="IPR049809">
    <property type="entry name" value="YehF/YfeS-like_WGR"/>
</dbReference>
<sequence length="62" mass="6977">MLLQRRSEIGEWAVIREWGRIGRGGTTRGTPYATVQEAEAARDRQCHLKQRRGYAAPAPHCG</sequence>
<gene>
    <name evidence="2" type="ORF">HB776_31270</name>
</gene>
<reference evidence="3" key="1">
    <citation type="journal article" date="2020" name="Mol. Plant Microbe">
        <title>Rhizobial microsymbionts of the narrowly endemic Oxytropis species growing in Kamchatka are characterized by significant genetic diversity and possess a set of genes that are associated with T3SS and T6SS secretion systems and can affect the development of symbiosis.</title>
        <authorList>
            <person name="Safronova V."/>
            <person name="Guro P."/>
            <person name="Sazanova A."/>
            <person name="Kuznetsova I."/>
            <person name="Belimov A."/>
            <person name="Yakubov V."/>
            <person name="Chirak E."/>
            <person name="Afonin A."/>
            <person name="Gogolev Y."/>
            <person name="Andronov E."/>
            <person name="Tikhonovich I."/>
        </authorList>
    </citation>
    <scope>NUCLEOTIDE SEQUENCE [LARGE SCALE GENOMIC DNA]</scope>
    <source>
        <strain evidence="3">581</strain>
    </source>
</reference>
<dbReference type="PROSITE" id="PS51977">
    <property type="entry name" value="WGR"/>
    <property type="match status" value="1"/>
</dbReference>
<name>A0A7G6U858_9BRAD</name>
<dbReference type="Proteomes" id="UP000515291">
    <property type="component" value="Chromosome"/>
</dbReference>
<protein>
    <submittedName>
        <fullName evidence="2">WGR domain-containing protein</fullName>
    </submittedName>
</protein>
<dbReference type="RefSeq" id="WP_158005697.1">
    <property type="nucleotide sequence ID" value="NZ_CP050292.1"/>
</dbReference>
<dbReference type="AlphaFoldDB" id="A0A7G6U858"/>
<dbReference type="InterPro" id="IPR036930">
    <property type="entry name" value="WGR_dom_sf"/>
</dbReference>
<dbReference type="SUPFAM" id="SSF142921">
    <property type="entry name" value="WGR domain-like"/>
    <property type="match status" value="1"/>
</dbReference>
<dbReference type="KEGG" id="trb:HB776_31270"/>
<evidence type="ECO:0000313" key="3">
    <source>
        <dbReference type="Proteomes" id="UP000515291"/>
    </source>
</evidence>